<evidence type="ECO:0000313" key="2">
    <source>
        <dbReference type="Proteomes" id="UP000594262"/>
    </source>
</evidence>
<protein>
    <submittedName>
        <fullName evidence="1">Uncharacterized protein</fullName>
    </submittedName>
</protein>
<sequence length="536" mass="58424">MKVTPDQFYNVHASEESVFNQFADVQIPKNPGMAPNGMNGAHQDSWCSESVPYHGPNGGRLRMIRKSNPYGFTPIMGCNDAGQMIGMCHKFANQAKPSQFNLIVFDEDCEIISATPTGSSDSFTFAGGYFYLDDSFNAVVVGDGCVKCLPTGQTVEAGDTIKALEPLWTSENIIELVNQKLGLDKNAPNVLYANLPYWETTNEAFLRTWCLMAGDFDKKNNVINTEASIALVQIARDGSSTEVLAVQKCPKQWNNNTFAVTQSGAIFVTNGGRTTSSEDIAESYIWKVGASMDTSAGGSGWSLNVEWKTAYDNCQLLKIGQTNIGSGTTPTVFDDGKQVAITDNNNPRLQVCVYDTSNGTIKSKTPVFPPMRGADEASLIGAGQYLVVENNFGHATGSVLEPQKVANEPGMARLYSASKSTSKSTDGTPQCPIQWESNESFLAMTMLCRKSGLIFATTGDWSSDNSAVDGAMYYMTCKDSYDGRIIWRLPMGVGRTFAHDYGGIYFHSSGDKLYVGTENYIVCVQNVDIPRKYVEL</sequence>
<dbReference type="InterPro" id="IPR011047">
    <property type="entry name" value="Quinoprotein_ADH-like_sf"/>
</dbReference>
<accession>A0A7M5XMW1</accession>
<evidence type="ECO:0000313" key="1">
    <source>
        <dbReference type="EnsemblMetazoa" id="CLYHEMP025967.1"/>
    </source>
</evidence>
<dbReference type="RefSeq" id="XP_066922456.1">
    <property type="nucleotide sequence ID" value="XM_067066355.1"/>
</dbReference>
<keyword evidence="2" id="KW-1185">Reference proteome</keyword>
<dbReference type="GeneID" id="136809799"/>
<dbReference type="OrthoDB" id="2369878at2759"/>
<name>A0A7M5XMW1_9CNID</name>
<dbReference type="EnsemblMetazoa" id="CLYHEMT025967.1">
    <property type="protein sequence ID" value="CLYHEMP025967.1"/>
    <property type="gene ID" value="CLYHEMG025967"/>
</dbReference>
<reference evidence="1" key="1">
    <citation type="submission" date="2021-01" db="UniProtKB">
        <authorList>
            <consortium name="EnsemblMetazoa"/>
        </authorList>
    </citation>
    <scope>IDENTIFICATION</scope>
</reference>
<dbReference type="SUPFAM" id="SSF50998">
    <property type="entry name" value="Quinoprotein alcohol dehydrogenase-like"/>
    <property type="match status" value="1"/>
</dbReference>
<dbReference type="AlphaFoldDB" id="A0A7M5XMW1"/>
<organism evidence="1 2">
    <name type="scientific">Clytia hemisphaerica</name>
    <dbReference type="NCBI Taxonomy" id="252671"/>
    <lineage>
        <taxon>Eukaryota</taxon>
        <taxon>Metazoa</taxon>
        <taxon>Cnidaria</taxon>
        <taxon>Hydrozoa</taxon>
        <taxon>Hydroidolina</taxon>
        <taxon>Leptothecata</taxon>
        <taxon>Obeliida</taxon>
        <taxon>Clytiidae</taxon>
        <taxon>Clytia</taxon>
    </lineage>
</organism>
<dbReference type="Proteomes" id="UP000594262">
    <property type="component" value="Unplaced"/>
</dbReference>
<proteinExistence type="predicted"/>